<comment type="similarity">
    <text evidence="1">Belongs to the MlaA family.</text>
</comment>
<keyword evidence="2 4" id="KW-0732">Signal</keyword>
<evidence type="ECO:0000313" key="5">
    <source>
        <dbReference type="EMBL" id="GLR27372.1"/>
    </source>
</evidence>
<dbReference type="PANTHER" id="PTHR30035">
    <property type="entry name" value="LIPOPROTEIN VACJ-RELATED"/>
    <property type="match status" value="1"/>
</dbReference>
<protein>
    <recommendedName>
        <fullName evidence="7">ABC transporter</fullName>
    </recommendedName>
</protein>
<evidence type="ECO:0000256" key="1">
    <source>
        <dbReference type="ARBA" id="ARBA00010634"/>
    </source>
</evidence>
<feature type="compositionally biased region" description="Basic and acidic residues" evidence="3">
    <location>
        <begin position="239"/>
        <end position="248"/>
    </location>
</feature>
<evidence type="ECO:0000256" key="3">
    <source>
        <dbReference type="SAM" id="MobiDB-lite"/>
    </source>
</evidence>
<organism evidence="5 6">
    <name type="scientific">Limnobacter litoralis</name>
    <dbReference type="NCBI Taxonomy" id="481366"/>
    <lineage>
        <taxon>Bacteria</taxon>
        <taxon>Pseudomonadati</taxon>
        <taxon>Pseudomonadota</taxon>
        <taxon>Betaproteobacteria</taxon>
        <taxon>Burkholderiales</taxon>
        <taxon>Burkholderiaceae</taxon>
        <taxon>Limnobacter</taxon>
    </lineage>
</organism>
<evidence type="ECO:0000256" key="4">
    <source>
        <dbReference type="SAM" id="SignalP"/>
    </source>
</evidence>
<dbReference type="PRINTS" id="PR01805">
    <property type="entry name" value="VACJLIPOPROT"/>
</dbReference>
<name>A0ABQ5YTK0_9BURK</name>
<feature type="signal peptide" evidence="4">
    <location>
        <begin position="1"/>
        <end position="19"/>
    </location>
</feature>
<sequence>MHITQFGRLVLFSGFLALAAGCTSVRAPSDADPFEGFNRGVDSFNQTVDKVALKPVAQGYDKYVPGAVKSCVGNFFSNLNDISIAVNNLLQAKFKKAGSDICRFAINTTVGVLGLTDPASGMGFQKHDEDFGQTLGYWGVGSGPYLVLPLLGPSTIRDTAGRVVDSPLDPLAQHTPVDERNSAIAVKAVDKRAELLPATNLVDRVALDKYSFVRDAYLASRASKIRDGKPAPEDEELKPDDSDKKPAESSDAQAQPASLSFAVK</sequence>
<dbReference type="Proteomes" id="UP001156664">
    <property type="component" value="Unassembled WGS sequence"/>
</dbReference>
<dbReference type="EMBL" id="BSOJ01000030">
    <property type="protein sequence ID" value="GLR27372.1"/>
    <property type="molecule type" value="Genomic_DNA"/>
</dbReference>
<evidence type="ECO:0000256" key="2">
    <source>
        <dbReference type="ARBA" id="ARBA00022729"/>
    </source>
</evidence>
<dbReference type="InterPro" id="IPR007428">
    <property type="entry name" value="MlaA"/>
</dbReference>
<accession>A0ABQ5YTK0</accession>
<proteinExistence type="inferred from homology"/>
<dbReference type="PANTHER" id="PTHR30035:SF3">
    <property type="entry name" value="INTERMEMBRANE PHOSPHOLIPID TRANSPORT SYSTEM LIPOPROTEIN MLAA"/>
    <property type="match status" value="1"/>
</dbReference>
<feature type="chain" id="PRO_5047087360" description="ABC transporter" evidence="4">
    <location>
        <begin position="20"/>
        <end position="264"/>
    </location>
</feature>
<feature type="region of interest" description="Disordered" evidence="3">
    <location>
        <begin position="223"/>
        <end position="264"/>
    </location>
</feature>
<evidence type="ECO:0000313" key="6">
    <source>
        <dbReference type="Proteomes" id="UP001156664"/>
    </source>
</evidence>
<evidence type="ECO:0008006" key="7">
    <source>
        <dbReference type="Google" id="ProtNLM"/>
    </source>
</evidence>
<comment type="caution">
    <text evidence="5">The sequence shown here is derived from an EMBL/GenBank/DDBJ whole genome shotgun (WGS) entry which is preliminary data.</text>
</comment>
<reference evidence="6" key="1">
    <citation type="journal article" date="2019" name="Int. J. Syst. Evol. Microbiol.">
        <title>The Global Catalogue of Microorganisms (GCM) 10K type strain sequencing project: providing services to taxonomists for standard genome sequencing and annotation.</title>
        <authorList>
            <consortium name="The Broad Institute Genomics Platform"/>
            <consortium name="The Broad Institute Genome Sequencing Center for Infectious Disease"/>
            <person name="Wu L."/>
            <person name="Ma J."/>
        </authorList>
    </citation>
    <scope>NUCLEOTIDE SEQUENCE [LARGE SCALE GENOMIC DNA]</scope>
    <source>
        <strain evidence="6">NBRC 105857</strain>
    </source>
</reference>
<gene>
    <name evidence="5" type="ORF">GCM10007875_24630</name>
</gene>
<dbReference type="RefSeq" id="WP_284282129.1">
    <property type="nucleotide sequence ID" value="NZ_BSOJ01000030.1"/>
</dbReference>
<dbReference type="Pfam" id="PF04333">
    <property type="entry name" value="MlaA"/>
    <property type="match status" value="1"/>
</dbReference>
<keyword evidence="6" id="KW-1185">Reference proteome</keyword>